<dbReference type="Gene3D" id="2.40.10.10">
    <property type="entry name" value="Trypsin-like serine proteases"/>
    <property type="match status" value="2"/>
</dbReference>
<keyword evidence="3" id="KW-1015">Disulfide bond</keyword>
<dbReference type="CDD" id="cd00190">
    <property type="entry name" value="Tryp_SPc"/>
    <property type="match status" value="1"/>
</dbReference>
<evidence type="ECO:0000256" key="3">
    <source>
        <dbReference type="ARBA" id="ARBA00023157"/>
    </source>
</evidence>
<dbReference type="InterPro" id="IPR051333">
    <property type="entry name" value="CLIP_Serine_Protease"/>
</dbReference>
<reference evidence="9 10" key="1">
    <citation type="submission" date="2024-06" db="EMBL/GenBank/DDBJ databases">
        <title>A chromosome-level genome assembly of beet webworm, Loxostege sticticalis.</title>
        <authorList>
            <person name="Zhang Y."/>
        </authorList>
    </citation>
    <scope>NUCLEOTIDE SEQUENCE [LARGE SCALE GENOMIC DNA]</scope>
    <source>
        <strain evidence="9">AQ028</strain>
        <tissue evidence="9">Male pupae</tissue>
    </source>
</reference>
<evidence type="ECO:0000256" key="2">
    <source>
        <dbReference type="ARBA" id="ARBA00022656"/>
    </source>
</evidence>
<dbReference type="PANTHER" id="PTHR24260">
    <property type="match status" value="1"/>
</dbReference>
<evidence type="ECO:0000256" key="1">
    <source>
        <dbReference type="ARBA" id="ARBA00004239"/>
    </source>
</evidence>
<dbReference type="EMBL" id="JBEDNZ010000018">
    <property type="protein sequence ID" value="KAL0821288.1"/>
    <property type="molecule type" value="Genomic_DNA"/>
</dbReference>
<comment type="subcellular location">
    <subcellularLocation>
        <location evidence="1">Secreted</location>
        <location evidence="1">Extracellular space</location>
    </subcellularLocation>
</comment>
<dbReference type="InterPro" id="IPR043504">
    <property type="entry name" value="Peptidase_S1_PA_chymotrypsin"/>
</dbReference>
<name>A0ABD0SQH3_LOXSC</name>
<dbReference type="Pfam" id="PF00089">
    <property type="entry name" value="Trypsin"/>
    <property type="match status" value="1"/>
</dbReference>
<dbReference type="AlphaFoldDB" id="A0ABD0SQH3"/>
<dbReference type="InterPro" id="IPR001254">
    <property type="entry name" value="Trypsin_dom"/>
</dbReference>
<protein>
    <recommendedName>
        <fullName evidence="8">Peptidase S1 domain-containing protein</fullName>
    </recommendedName>
</protein>
<keyword evidence="4" id="KW-1199">Hemostasis impairing toxin</keyword>
<dbReference type="InterPro" id="IPR009003">
    <property type="entry name" value="Peptidase_S1_PA"/>
</dbReference>
<proteinExistence type="predicted"/>
<evidence type="ECO:0000256" key="4">
    <source>
        <dbReference type="ARBA" id="ARBA00023240"/>
    </source>
</evidence>
<dbReference type="SUPFAM" id="SSF50494">
    <property type="entry name" value="Trypsin-like serine proteases"/>
    <property type="match status" value="1"/>
</dbReference>
<gene>
    <name evidence="9" type="ORF">ABMA28_005887</name>
</gene>
<feature type="domain" description="Peptidase S1" evidence="8">
    <location>
        <begin position="19"/>
        <end position="303"/>
    </location>
</feature>
<dbReference type="GO" id="GO:0005576">
    <property type="term" value="C:extracellular region"/>
    <property type="evidence" value="ECO:0007669"/>
    <property type="project" value="UniProtKB-SubCell"/>
</dbReference>
<accession>A0ABD0SQH3</accession>
<dbReference type="SMART" id="SM00020">
    <property type="entry name" value="Tryp_SPc"/>
    <property type="match status" value="1"/>
</dbReference>
<organism evidence="9 10">
    <name type="scientific">Loxostege sticticalis</name>
    <name type="common">Beet webworm moth</name>
    <dbReference type="NCBI Taxonomy" id="481309"/>
    <lineage>
        <taxon>Eukaryota</taxon>
        <taxon>Metazoa</taxon>
        <taxon>Ecdysozoa</taxon>
        <taxon>Arthropoda</taxon>
        <taxon>Hexapoda</taxon>
        <taxon>Insecta</taxon>
        <taxon>Pterygota</taxon>
        <taxon>Neoptera</taxon>
        <taxon>Endopterygota</taxon>
        <taxon>Lepidoptera</taxon>
        <taxon>Glossata</taxon>
        <taxon>Ditrysia</taxon>
        <taxon>Pyraloidea</taxon>
        <taxon>Crambidae</taxon>
        <taxon>Pyraustinae</taxon>
        <taxon>Loxostege</taxon>
    </lineage>
</organism>
<comment type="function">
    <text evidence="5">Fibrinolytic activity; shows preferential cleavage of Arg-Gly bonds in all three fibrinogen chains. Contact with the caterpillars causes severe bleeding, due the anticoagulant effect of the protein.</text>
</comment>
<dbReference type="GO" id="GO:0090729">
    <property type="term" value="F:toxin activity"/>
    <property type="evidence" value="ECO:0007669"/>
    <property type="project" value="UniProtKB-KW"/>
</dbReference>
<keyword evidence="6" id="KW-1205">Fibrinolytic toxin</keyword>
<dbReference type="FunFam" id="2.40.10.10:FF:000068">
    <property type="entry name" value="transmembrane protease serine 2"/>
    <property type="match status" value="1"/>
</dbReference>
<evidence type="ECO:0000259" key="8">
    <source>
        <dbReference type="PROSITE" id="PS50240"/>
    </source>
</evidence>
<evidence type="ECO:0000313" key="10">
    <source>
        <dbReference type="Proteomes" id="UP001549921"/>
    </source>
</evidence>
<feature type="chain" id="PRO_5044849555" description="Peptidase S1 domain-containing protein" evidence="7">
    <location>
        <begin position="21"/>
        <end position="308"/>
    </location>
</feature>
<evidence type="ECO:0000313" key="9">
    <source>
        <dbReference type="EMBL" id="KAL0821288.1"/>
    </source>
</evidence>
<evidence type="ECO:0000256" key="5">
    <source>
        <dbReference type="ARBA" id="ARBA00055534"/>
    </source>
</evidence>
<feature type="signal peptide" evidence="7">
    <location>
        <begin position="1"/>
        <end position="20"/>
    </location>
</feature>
<evidence type="ECO:0000256" key="6">
    <source>
        <dbReference type="ARBA" id="ARBA00084094"/>
    </source>
</evidence>
<dbReference type="PANTHER" id="PTHR24260:SF147">
    <property type="entry name" value="EG:BACR7A4.3 PROTEIN-RELATED"/>
    <property type="match status" value="1"/>
</dbReference>
<keyword evidence="2" id="KW-0800">Toxin</keyword>
<keyword evidence="7" id="KW-0732">Signal</keyword>
<comment type="caution">
    <text evidence="9">The sequence shown here is derived from an EMBL/GenBank/DDBJ whole genome shotgun (WGS) entry which is preliminary data.</text>
</comment>
<dbReference type="Proteomes" id="UP001549921">
    <property type="component" value="Unassembled WGS sequence"/>
</dbReference>
<dbReference type="PRINTS" id="PR00722">
    <property type="entry name" value="CHYMOTRYPSIN"/>
</dbReference>
<dbReference type="PROSITE" id="PS50240">
    <property type="entry name" value="TRYPSIN_DOM"/>
    <property type="match status" value="1"/>
</dbReference>
<sequence length="308" mass="34875">MWFWSLFSLLAVSSIQLIQAGGCDVAKPDFAAPGRRISEQKCHEFNWERKHLEKCSLDAANAKYPYMGAIGYRKKNDNSWTFLCGSFLISKKFVVTAAQCAKVRDPDISTPEIVRFGNDNIKDEVPRLDVKILKTITHPEYKPPLKYYDIGLMELESEVPFSRSIYPACLWSQAALKGVEYAGNPAWGTDAPHGKLRTVIAEMTVKVVDQNTCLDTLKSQDRYTRHFRELQEHHICANESESYILNCQGSAGAPLITTLSLDGNSEDKMPYAFGVTSFGWRCGYLSIYTRVSSFIDWIEQTVWPESKI</sequence>
<dbReference type="InterPro" id="IPR001314">
    <property type="entry name" value="Peptidase_S1A"/>
</dbReference>
<evidence type="ECO:0000256" key="7">
    <source>
        <dbReference type="SAM" id="SignalP"/>
    </source>
</evidence>